<dbReference type="Pfam" id="PF10431">
    <property type="entry name" value="ClpB_D2-small"/>
    <property type="match status" value="1"/>
</dbReference>
<dbReference type="Pfam" id="PF07724">
    <property type="entry name" value="AAA_2"/>
    <property type="match status" value="1"/>
</dbReference>
<evidence type="ECO:0000256" key="6">
    <source>
        <dbReference type="HAMAP-Rule" id="MF_00175"/>
    </source>
</evidence>
<evidence type="ECO:0000256" key="3">
    <source>
        <dbReference type="ARBA" id="ARBA00022833"/>
    </source>
</evidence>
<keyword evidence="9" id="KW-0378">Hydrolase</keyword>
<reference evidence="9" key="1">
    <citation type="journal article" date="2014" name="Int. J. Syst. Evol. Microbiol.">
        <title>Complete genome sequence of Corynebacterium casei LMG S-19264T (=DSM 44701T), isolated from a smear-ripened cheese.</title>
        <authorList>
            <consortium name="US DOE Joint Genome Institute (JGI-PGF)"/>
            <person name="Walter F."/>
            <person name="Albersmeier A."/>
            <person name="Kalinowski J."/>
            <person name="Ruckert C."/>
        </authorList>
    </citation>
    <scope>NUCLEOTIDE SEQUENCE</scope>
    <source>
        <strain evidence="9">CGMCC 1.12785</strain>
    </source>
</reference>
<gene>
    <name evidence="6 9" type="primary">clpX</name>
    <name evidence="9" type="ORF">GCM10011333_24850</name>
</gene>
<dbReference type="GO" id="GO:0051603">
    <property type="term" value="P:proteolysis involved in protein catabolic process"/>
    <property type="evidence" value="ECO:0007669"/>
    <property type="project" value="TreeGrafter"/>
</dbReference>
<dbReference type="Gene3D" id="1.10.8.60">
    <property type="match status" value="1"/>
</dbReference>
<evidence type="ECO:0000256" key="5">
    <source>
        <dbReference type="ARBA" id="ARBA00023186"/>
    </source>
</evidence>
<dbReference type="InterPro" id="IPR019489">
    <property type="entry name" value="Clp_ATPase_C"/>
</dbReference>
<comment type="similarity">
    <text evidence="6 7">Belongs to the ClpX chaperone family.</text>
</comment>
<dbReference type="GO" id="GO:0046983">
    <property type="term" value="F:protein dimerization activity"/>
    <property type="evidence" value="ECO:0007669"/>
    <property type="project" value="UniProtKB-UniRule"/>
</dbReference>
<comment type="caution">
    <text evidence="9">The sequence shown here is derived from an EMBL/GenBank/DDBJ whole genome shotgun (WGS) entry which is preliminary data.</text>
</comment>
<dbReference type="SMART" id="SM00994">
    <property type="entry name" value="zf-C4_ClpX"/>
    <property type="match status" value="1"/>
</dbReference>
<keyword evidence="1 6" id="KW-0479">Metal-binding</keyword>
<evidence type="ECO:0000256" key="4">
    <source>
        <dbReference type="ARBA" id="ARBA00022840"/>
    </source>
</evidence>
<dbReference type="NCBIfam" id="TIGR00382">
    <property type="entry name" value="clpX"/>
    <property type="match status" value="1"/>
</dbReference>
<dbReference type="GO" id="GO:0051301">
    <property type="term" value="P:cell division"/>
    <property type="evidence" value="ECO:0007669"/>
    <property type="project" value="TreeGrafter"/>
</dbReference>
<comment type="subunit">
    <text evidence="6">Component of the ClpX-ClpP complex. Forms a hexameric ring that, in the presence of ATP, binds to fourteen ClpP subunits assembled into a disk-like structure with a central cavity, resembling the structure of eukaryotic proteasomes.</text>
</comment>
<dbReference type="GO" id="GO:0140662">
    <property type="term" value="F:ATP-dependent protein folding chaperone"/>
    <property type="evidence" value="ECO:0007669"/>
    <property type="project" value="InterPro"/>
</dbReference>
<feature type="binding site" evidence="6 7">
    <location>
        <position position="13"/>
    </location>
    <ligand>
        <name>Zn(2+)</name>
        <dbReference type="ChEBI" id="CHEBI:29105"/>
    </ligand>
</feature>
<dbReference type="GO" id="GO:0051082">
    <property type="term" value="F:unfolded protein binding"/>
    <property type="evidence" value="ECO:0007669"/>
    <property type="project" value="UniProtKB-UniRule"/>
</dbReference>
<keyword evidence="9" id="KW-0645">Protease</keyword>
<organism evidence="9 10">
    <name type="scientific">Sediminivirga luteola</name>
    <dbReference type="NCBI Taxonomy" id="1774748"/>
    <lineage>
        <taxon>Bacteria</taxon>
        <taxon>Bacillati</taxon>
        <taxon>Actinomycetota</taxon>
        <taxon>Actinomycetes</taxon>
        <taxon>Micrococcales</taxon>
        <taxon>Brevibacteriaceae</taxon>
        <taxon>Sediminivirga</taxon>
    </lineage>
</organism>
<keyword evidence="5 6" id="KW-0143">Chaperone</keyword>
<feature type="binding site" evidence="6 7">
    <location>
        <position position="16"/>
    </location>
    <ligand>
        <name>Zn(2+)</name>
        <dbReference type="ChEBI" id="CHEBI:29105"/>
    </ligand>
</feature>
<dbReference type="InterPro" id="IPR027417">
    <property type="entry name" value="P-loop_NTPase"/>
</dbReference>
<evidence type="ECO:0000256" key="2">
    <source>
        <dbReference type="ARBA" id="ARBA00022741"/>
    </source>
</evidence>
<dbReference type="Gene3D" id="3.40.50.300">
    <property type="entry name" value="P-loop containing nucleotide triphosphate hydrolases"/>
    <property type="match status" value="1"/>
</dbReference>
<feature type="domain" description="ClpX-type ZB" evidence="8">
    <location>
        <begin position="1"/>
        <end position="54"/>
    </location>
</feature>
<proteinExistence type="inferred from homology"/>
<dbReference type="GO" id="GO:0008270">
    <property type="term" value="F:zinc ion binding"/>
    <property type="evidence" value="ECO:0007669"/>
    <property type="project" value="UniProtKB-UniRule"/>
</dbReference>
<dbReference type="FunFam" id="1.10.8.60:FF:000002">
    <property type="entry name" value="ATP-dependent Clp protease ATP-binding subunit ClpX"/>
    <property type="match status" value="1"/>
</dbReference>
<dbReference type="Proteomes" id="UP000616114">
    <property type="component" value="Unassembled WGS sequence"/>
</dbReference>
<dbReference type="Pfam" id="PF06689">
    <property type="entry name" value="zf-C4_ClpX"/>
    <property type="match status" value="1"/>
</dbReference>
<keyword evidence="4 6" id="KW-0067">ATP-binding</keyword>
<dbReference type="SUPFAM" id="SSF57716">
    <property type="entry name" value="Glucocorticoid receptor-like (DNA-binding domain)"/>
    <property type="match status" value="1"/>
</dbReference>
<reference evidence="9" key="2">
    <citation type="submission" date="2020-09" db="EMBL/GenBank/DDBJ databases">
        <authorList>
            <person name="Sun Q."/>
            <person name="Zhou Y."/>
        </authorList>
    </citation>
    <scope>NUCLEOTIDE SEQUENCE</scope>
    <source>
        <strain evidence="9">CGMCC 1.12785</strain>
    </source>
</reference>
<dbReference type="InterPro" id="IPR046425">
    <property type="entry name" value="ClpX_bact"/>
</dbReference>
<feature type="binding site" evidence="6 7">
    <location>
        <position position="35"/>
    </location>
    <ligand>
        <name>Zn(2+)</name>
        <dbReference type="ChEBI" id="CHEBI:29105"/>
    </ligand>
</feature>
<feature type="binding site" evidence="6 7">
    <location>
        <position position="38"/>
    </location>
    <ligand>
        <name>Zn(2+)</name>
        <dbReference type="ChEBI" id="CHEBI:29105"/>
    </ligand>
</feature>
<keyword evidence="3 6" id="KW-0862">Zinc</keyword>
<evidence type="ECO:0000259" key="8">
    <source>
        <dbReference type="PROSITE" id="PS51902"/>
    </source>
</evidence>
<dbReference type="InterPro" id="IPR004487">
    <property type="entry name" value="Clp_protease_ATP-bd_su_ClpX"/>
</dbReference>
<comment type="function">
    <text evidence="6">ATP-dependent specificity component of the Clp protease. It directs the protease to specific substrates. Can perform chaperone functions in the absence of ClpP.</text>
</comment>
<evidence type="ECO:0000313" key="10">
    <source>
        <dbReference type="Proteomes" id="UP000616114"/>
    </source>
</evidence>
<dbReference type="EMBL" id="BMFY01000011">
    <property type="protein sequence ID" value="GGA20784.1"/>
    <property type="molecule type" value="Genomic_DNA"/>
</dbReference>
<dbReference type="InterPro" id="IPR003959">
    <property type="entry name" value="ATPase_AAA_core"/>
</dbReference>
<keyword evidence="10" id="KW-1185">Reference proteome</keyword>
<dbReference type="Gene3D" id="6.20.220.10">
    <property type="entry name" value="ClpX chaperone, C4-type zinc finger domain"/>
    <property type="match status" value="1"/>
</dbReference>
<dbReference type="SMART" id="SM00382">
    <property type="entry name" value="AAA"/>
    <property type="match status" value="1"/>
</dbReference>
<dbReference type="GO" id="GO:0009376">
    <property type="term" value="C:HslUV protease complex"/>
    <property type="evidence" value="ECO:0007669"/>
    <property type="project" value="TreeGrafter"/>
</dbReference>
<keyword evidence="2 6" id="KW-0547">Nucleotide-binding</keyword>
<dbReference type="AlphaFoldDB" id="A0A8J2TZL5"/>
<dbReference type="SUPFAM" id="SSF52540">
    <property type="entry name" value="P-loop containing nucleoside triphosphate hydrolases"/>
    <property type="match status" value="1"/>
</dbReference>
<protein>
    <recommendedName>
        <fullName evidence="6">ATP-dependent Clp protease ATP-binding subunit ClpX</fullName>
    </recommendedName>
</protein>
<dbReference type="InterPro" id="IPR038366">
    <property type="entry name" value="Znf_CppX_C4_sf"/>
</dbReference>
<dbReference type="InterPro" id="IPR003593">
    <property type="entry name" value="AAA+_ATPase"/>
</dbReference>
<dbReference type="PANTHER" id="PTHR48102">
    <property type="entry name" value="ATP-DEPENDENT CLP PROTEASE ATP-BINDING SUBUNIT CLPX-LIKE, MITOCHONDRIAL-RELATED"/>
    <property type="match status" value="1"/>
</dbReference>
<dbReference type="GO" id="GO:0008233">
    <property type="term" value="F:peptidase activity"/>
    <property type="evidence" value="ECO:0007669"/>
    <property type="project" value="UniProtKB-KW"/>
</dbReference>
<dbReference type="FunFam" id="3.40.50.300:FF:000005">
    <property type="entry name" value="ATP-dependent Clp protease ATP-binding subunit ClpX"/>
    <property type="match status" value="1"/>
</dbReference>
<feature type="binding site" evidence="6">
    <location>
        <begin position="124"/>
        <end position="131"/>
    </location>
    <ligand>
        <name>ATP</name>
        <dbReference type="ChEBI" id="CHEBI:30616"/>
    </ligand>
</feature>
<dbReference type="PROSITE" id="PS51902">
    <property type="entry name" value="CLPX_ZB"/>
    <property type="match status" value="1"/>
</dbReference>
<dbReference type="GO" id="GO:0016887">
    <property type="term" value="F:ATP hydrolysis activity"/>
    <property type="evidence" value="ECO:0007669"/>
    <property type="project" value="InterPro"/>
</dbReference>
<dbReference type="InterPro" id="IPR050052">
    <property type="entry name" value="ATP-dep_Clp_protease_ClpX"/>
</dbReference>
<dbReference type="PANTHER" id="PTHR48102:SF7">
    <property type="entry name" value="ATP-DEPENDENT CLP PROTEASE ATP-BINDING SUBUNIT CLPX-LIKE, MITOCHONDRIAL"/>
    <property type="match status" value="1"/>
</dbReference>
<evidence type="ECO:0000313" key="9">
    <source>
        <dbReference type="EMBL" id="GGA20784.1"/>
    </source>
</evidence>
<sequence length="426" mass="46740">MARSAEEADLLKCSFCGKSQKQVRKLIAGPGVYICDECIELCNEIIEEELQEASDAGPMELPKPREIFEFLQEYVVGQEQAKIALSVAVYNHYKRIGAGPEQKLAGSEEEPVEIAKSNILLVGPTGSGKTYLAQTLARRLNVPFAVADATALTEAGYVGEDVENILLKLIQAADFDIERAQKGIIYIDEIDKIARKSENPSITRDVSGEGVQQALLKILEGTQASVPPQGGRKHPQQEFIQIDTTNVLFIVAGAFAGLEEIIASRKGKHGIGFGAVLQSKQDEEDVFSEVLPEDLLKFGLIPEFIGRLPVLTTVTNLDRAALIQILKEPKNALVKQYQRMFEYDNVELEFTDDALDAIADQALLRGTGARGLRSIMEEVLQPVMFDVPSRTDVARVVVTRDVVLDNVAPTLVPRAPKKQQGRKKSA</sequence>
<accession>A0A8J2TZL5</accession>
<dbReference type="InterPro" id="IPR010603">
    <property type="entry name" value="Znf_CppX_C4"/>
</dbReference>
<dbReference type="NCBIfam" id="NF003745">
    <property type="entry name" value="PRK05342.1"/>
    <property type="match status" value="1"/>
</dbReference>
<dbReference type="InterPro" id="IPR059188">
    <property type="entry name" value="Znf_CLPX-like"/>
</dbReference>
<dbReference type="RefSeq" id="WP_188551214.1">
    <property type="nucleotide sequence ID" value="NZ_BMFY01000011.1"/>
</dbReference>
<evidence type="ECO:0000256" key="1">
    <source>
        <dbReference type="ARBA" id="ARBA00022723"/>
    </source>
</evidence>
<dbReference type="SMART" id="SM01086">
    <property type="entry name" value="ClpB_D2-small"/>
    <property type="match status" value="1"/>
</dbReference>
<evidence type="ECO:0000256" key="7">
    <source>
        <dbReference type="PROSITE-ProRule" id="PRU01250"/>
    </source>
</evidence>
<dbReference type="HAMAP" id="MF_00175">
    <property type="entry name" value="ClpX"/>
    <property type="match status" value="1"/>
</dbReference>
<name>A0A8J2TZL5_9MICO</name>
<dbReference type="GO" id="GO:0005524">
    <property type="term" value="F:ATP binding"/>
    <property type="evidence" value="ECO:0007669"/>
    <property type="project" value="UniProtKB-UniRule"/>
</dbReference>
<dbReference type="CDD" id="cd19497">
    <property type="entry name" value="RecA-like_ClpX"/>
    <property type="match status" value="1"/>
</dbReference>